<dbReference type="InterPro" id="IPR000871">
    <property type="entry name" value="Beta-lactam_class-A"/>
</dbReference>
<name>A0A8A3D4A0_PASMD</name>
<comment type="similarity">
    <text evidence="2 6">Belongs to the class-A beta-lactamase family.</text>
</comment>
<dbReference type="SUPFAM" id="SSF56601">
    <property type="entry name" value="beta-lactamase/transpeptidase-like"/>
    <property type="match status" value="1"/>
</dbReference>
<dbReference type="NCBIfam" id="NF033568">
    <property type="entry name" value="blaROB"/>
    <property type="match status" value="1"/>
</dbReference>
<dbReference type="EMBL" id="MW735842">
    <property type="protein sequence ID" value="QSX93374.1"/>
    <property type="molecule type" value="Genomic_DNA"/>
</dbReference>
<keyword evidence="4 6" id="KW-0378">Hydrolase</keyword>
<evidence type="ECO:0000256" key="1">
    <source>
        <dbReference type="ARBA" id="ARBA00001526"/>
    </source>
</evidence>
<dbReference type="EMBL" id="MW735843">
    <property type="protein sequence ID" value="QSX93375.1"/>
    <property type="molecule type" value="Genomic_DNA"/>
</dbReference>
<evidence type="ECO:0000313" key="10">
    <source>
        <dbReference type="EMBL" id="QSX93375.1"/>
    </source>
</evidence>
<protein>
    <recommendedName>
        <fullName evidence="3 6">Beta-lactamase</fullName>
        <ecNumber evidence="3 6">3.5.2.6</ecNumber>
    </recommendedName>
</protein>
<dbReference type="Gene3D" id="3.40.710.10">
    <property type="entry name" value="DD-peptidase/beta-lactamase superfamily"/>
    <property type="match status" value="1"/>
</dbReference>
<dbReference type="PRINTS" id="PR00118">
    <property type="entry name" value="BLACTAMASEA"/>
</dbReference>
<proteinExistence type="inferred from homology"/>
<dbReference type="NCBIfam" id="NF033103">
    <property type="entry name" value="bla_class_A"/>
    <property type="match status" value="1"/>
</dbReference>
<keyword evidence="7" id="KW-0732">Signal</keyword>
<dbReference type="GO" id="GO:0030655">
    <property type="term" value="P:beta-lactam antibiotic catabolic process"/>
    <property type="evidence" value="ECO:0007669"/>
    <property type="project" value="InterPro"/>
</dbReference>
<feature type="chain" id="PRO_5033647177" description="Beta-lactamase" evidence="7">
    <location>
        <begin position="25"/>
        <end position="310"/>
    </location>
</feature>
<organism evidence="10">
    <name type="scientific">Pasteurella multocida</name>
    <dbReference type="NCBI Taxonomy" id="747"/>
    <lineage>
        <taxon>Bacteria</taxon>
        <taxon>Pseudomonadati</taxon>
        <taxon>Pseudomonadota</taxon>
        <taxon>Gammaproteobacteria</taxon>
        <taxon>Pasteurellales</taxon>
        <taxon>Pasteurellaceae</taxon>
        <taxon>Pasteurella</taxon>
    </lineage>
</organism>
<dbReference type="RefSeq" id="WP_213994612.1">
    <property type="nucleotide sequence ID" value="NG_074752.1"/>
</dbReference>
<evidence type="ECO:0000313" key="9">
    <source>
        <dbReference type="EMBL" id="QSX93374.1"/>
    </source>
</evidence>
<dbReference type="InterPro" id="IPR023650">
    <property type="entry name" value="Beta-lactam_class-A_AS"/>
</dbReference>
<reference evidence="10" key="1">
    <citation type="submission" date="2021-03" db="EMBL/GenBank/DDBJ databases">
        <authorList>
            <person name="Zhang X."/>
            <person name="Huang X."/>
            <person name="Wu T."/>
            <person name="Zhong F."/>
            <person name="Han M."/>
            <person name="He Y."/>
        </authorList>
    </citation>
    <scope>NUCLEOTIDE SEQUENCE</scope>
    <source>
        <strain evidence="9">XJ-Pm12</strain>
        <strain evidence="10">XJ-Pm15</strain>
    </source>
</reference>
<dbReference type="Pfam" id="PF13354">
    <property type="entry name" value="Beta-lactamase2"/>
    <property type="match status" value="1"/>
</dbReference>
<evidence type="ECO:0000256" key="3">
    <source>
        <dbReference type="ARBA" id="ARBA00012865"/>
    </source>
</evidence>
<evidence type="ECO:0000256" key="6">
    <source>
        <dbReference type="RuleBase" id="RU361140"/>
    </source>
</evidence>
<dbReference type="PANTHER" id="PTHR35333:SF3">
    <property type="entry name" value="BETA-LACTAMASE-TYPE TRANSPEPTIDASE FOLD CONTAINING PROTEIN"/>
    <property type="match status" value="1"/>
</dbReference>
<feature type="domain" description="Beta-lactamase class A catalytic" evidence="8">
    <location>
        <begin position="67"/>
        <end position="281"/>
    </location>
</feature>
<accession>A0A8A3D4A0</accession>
<dbReference type="PROSITE" id="PS00146">
    <property type="entry name" value="BETA_LACTAMASE_A"/>
    <property type="match status" value="1"/>
</dbReference>
<dbReference type="EC" id="3.5.2.6" evidence="3 6"/>
<gene>
    <name evidence="10" type="primary">blaROB</name>
</gene>
<dbReference type="AlphaFoldDB" id="A0A8A3D4A0"/>
<feature type="signal peptide" evidence="7">
    <location>
        <begin position="1"/>
        <end position="24"/>
    </location>
</feature>
<dbReference type="PANTHER" id="PTHR35333">
    <property type="entry name" value="BETA-LACTAMASE"/>
    <property type="match status" value="1"/>
</dbReference>
<dbReference type="InterPro" id="IPR058201">
    <property type="entry name" value="ROB-1"/>
</dbReference>
<dbReference type="GO" id="GO:0046677">
    <property type="term" value="P:response to antibiotic"/>
    <property type="evidence" value="ECO:0007669"/>
    <property type="project" value="UniProtKB-UniRule"/>
</dbReference>
<evidence type="ECO:0000256" key="2">
    <source>
        <dbReference type="ARBA" id="ARBA00009009"/>
    </source>
</evidence>
<evidence type="ECO:0000259" key="8">
    <source>
        <dbReference type="Pfam" id="PF13354"/>
    </source>
</evidence>
<dbReference type="PROSITE" id="PS51257">
    <property type="entry name" value="PROKAR_LIPOPROTEIN"/>
    <property type="match status" value="1"/>
</dbReference>
<evidence type="ECO:0000256" key="4">
    <source>
        <dbReference type="ARBA" id="ARBA00022801"/>
    </source>
</evidence>
<dbReference type="InterPro" id="IPR045155">
    <property type="entry name" value="Beta-lactam_cat"/>
</dbReference>
<comment type="catalytic activity">
    <reaction evidence="1 6">
        <text>a beta-lactam + H2O = a substituted beta-amino acid</text>
        <dbReference type="Rhea" id="RHEA:20401"/>
        <dbReference type="ChEBI" id="CHEBI:15377"/>
        <dbReference type="ChEBI" id="CHEBI:35627"/>
        <dbReference type="ChEBI" id="CHEBI:140347"/>
        <dbReference type="EC" id="3.5.2.6"/>
    </reaction>
</comment>
<evidence type="ECO:0000256" key="7">
    <source>
        <dbReference type="SAM" id="SignalP"/>
    </source>
</evidence>
<sequence>MLNKLKIGTLLLLTLLLLTLTACSPNSVHSVTSNPQPASAPVQQSATQATFQQTLANLEQQYQARIGVYVWDTETGHSLSYRADERFAYASTFKALLAGAVLQSLPEKDLNRTISYSQKDLVSYSPETQKYVGKGMTIAQLCEAAVRFSDNSATNLLLKELGGVEQYQRILRQLGDNVTHANRLEPDLNQAKPNDIRDTSTPKQMAMNLNAYLLGNTLTESQKTILWNWLDNNATGNPLIRAATPTSWKVYDKSGAGKYGVRNDIAVVRIPNRKPIVMAIMSTQFTEEAKFNNKLVEDAAKQVFHTLQLN</sequence>
<dbReference type="GO" id="GO:0008800">
    <property type="term" value="F:beta-lactamase activity"/>
    <property type="evidence" value="ECO:0007669"/>
    <property type="project" value="UniProtKB-UniRule"/>
</dbReference>
<evidence type="ECO:0000256" key="5">
    <source>
        <dbReference type="ARBA" id="ARBA00023251"/>
    </source>
</evidence>
<dbReference type="CARD" id="ARO:3007126">
    <property type="molecule name" value="ROB-12"/>
    <property type="mechanism identifier" value="ARO:0001004"/>
    <property type="mechanism name" value="antibiotic inactivation"/>
</dbReference>
<keyword evidence="5 6" id="KW-0046">Antibiotic resistance</keyword>
<dbReference type="InterPro" id="IPR012338">
    <property type="entry name" value="Beta-lactam/transpept-like"/>
</dbReference>